<dbReference type="Gene3D" id="1.10.10.10">
    <property type="entry name" value="Winged helix-like DNA-binding domain superfamily/Winged helix DNA-binding domain"/>
    <property type="match status" value="1"/>
</dbReference>
<keyword evidence="4" id="KW-0804">Transcription</keyword>
<dbReference type="GO" id="GO:0003700">
    <property type="term" value="F:DNA-binding transcription factor activity"/>
    <property type="evidence" value="ECO:0007669"/>
    <property type="project" value="InterPro"/>
</dbReference>
<evidence type="ECO:0000256" key="1">
    <source>
        <dbReference type="ARBA" id="ARBA00009437"/>
    </source>
</evidence>
<dbReference type="SUPFAM" id="SSF53850">
    <property type="entry name" value="Periplasmic binding protein-like II"/>
    <property type="match status" value="1"/>
</dbReference>
<keyword evidence="3" id="KW-0238">DNA-binding</keyword>
<dbReference type="Pfam" id="PF00126">
    <property type="entry name" value="HTH_1"/>
    <property type="match status" value="1"/>
</dbReference>
<accession>A0A367XAW9</accession>
<dbReference type="Pfam" id="PF03466">
    <property type="entry name" value="LysR_substrate"/>
    <property type="match status" value="1"/>
</dbReference>
<gene>
    <name evidence="6" type="ORF">TH25_11010</name>
</gene>
<proteinExistence type="inferred from homology"/>
<organism evidence="6 7">
    <name type="scientific">Thalassospira profundimaris</name>
    <dbReference type="NCBI Taxonomy" id="502049"/>
    <lineage>
        <taxon>Bacteria</taxon>
        <taxon>Pseudomonadati</taxon>
        <taxon>Pseudomonadota</taxon>
        <taxon>Alphaproteobacteria</taxon>
        <taxon>Rhodospirillales</taxon>
        <taxon>Thalassospiraceae</taxon>
        <taxon>Thalassospira</taxon>
    </lineage>
</organism>
<dbReference type="PANTHER" id="PTHR30126:SF2">
    <property type="entry name" value="HTH-TYPE TRANSCRIPTIONAL REGULATOR YJIE"/>
    <property type="match status" value="1"/>
</dbReference>
<keyword evidence="2" id="KW-0805">Transcription regulation</keyword>
<dbReference type="EMBL" id="JPWH01000007">
    <property type="protein sequence ID" value="RCK50798.1"/>
    <property type="molecule type" value="Genomic_DNA"/>
</dbReference>
<dbReference type="InterPro" id="IPR036388">
    <property type="entry name" value="WH-like_DNA-bd_sf"/>
</dbReference>
<reference evidence="6 7" key="1">
    <citation type="submission" date="2014-07" db="EMBL/GenBank/DDBJ databases">
        <title>Draft genome sequence of Thalassospira profundimaris S25-3-2.</title>
        <authorList>
            <person name="Lai Q."/>
            <person name="Shao Z."/>
        </authorList>
    </citation>
    <scope>NUCLEOTIDE SEQUENCE [LARGE SCALE GENOMIC DNA]</scope>
    <source>
        <strain evidence="6 7">S25-3-2</strain>
    </source>
</reference>
<dbReference type="Gene3D" id="3.40.190.10">
    <property type="entry name" value="Periplasmic binding protein-like II"/>
    <property type="match status" value="2"/>
</dbReference>
<dbReference type="SUPFAM" id="SSF46785">
    <property type="entry name" value="Winged helix' DNA-binding domain"/>
    <property type="match status" value="1"/>
</dbReference>
<evidence type="ECO:0000256" key="2">
    <source>
        <dbReference type="ARBA" id="ARBA00023015"/>
    </source>
</evidence>
<dbReference type="GO" id="GO:0000976">
    <property type="term" value="F:transcription cis-regulatory region binding"/>
    <property type="evidence" value="ECO:0007669"/>
    <property type="project" value="TreeGrafter"/>
</dbReference>
<evidence type="ECO:0000313" key="6">
    <source>
        <dbReference type="EMBL" id="RCK50798.1"/>
    </source>
</evidence>
<evidence type="ECO:0000256" key="3">
    <source>
        <dbReference type="ARBA" id="ARBA00023125"/>
    </source>
</evidence>
<evidence type="ECO:0000259" key="5">
    <source>
        <dbReference type="PROSITE" id="PS50931"/>
    </source>
</evidence>
<dbReference type="InterPro" id="IPR000847">
    <property type="entry name" value="LysR_HTH_N"/>
</dbReference>
<evidence type="ECO:0000313" key="7">
    <source>
        <dbReference type="Proteomes" id="UP000252517"/>
    </source>
</evidence>
<dbReference type="InterPro" id="IPR005119">
    <property type="entry name" value="LysR_subst-bd"/>
</dbReference>
<evidence type="ECO:0000256" key="4">
    <source>
        <dbReference type="ARBA" id="ARBA00023163"/>
    </source>
</evidence>
<name>A0A367XAW9_9PROT</name>
<dbReference type="PRINTS" id="PR00039">
    <property type="entry name" value="HTHLYSR"/>
</dbReference>
<dbReference type="RefSeq" id="WP_181847535.1">
    <property type="nucleotide sequence ID" value="NZ_JPWH01000007.1"/>
</dbReference>
<dbReference type="InterPro" id="IPR036390">
    <property type="entry name" value="WH_DNA-bd_sf"/>
</dbReference>
<dbReference type="PANTHER" id="PTHR30126">
    <property type="entry name" value="HTH-TYPE TRANSCRIPTIONAL REGULATOR"/>
    <property type="match status" value="1"/>
</dbReference>
<dbReference type="Proteomes" id="UP000252517">
    <property type="component" value="Unassembled WGS sequence"/>
</dbReference>
<dbReference type="CDD" id="cd05466">
    <property type="entry name" value="PBP2_LTTR_substrate"/>
    <property type="match status" value="1"/>
</dbReference>
<protein>
    <recommendedName>
        <fullName evidence="5">HTH lysR-type domain-containing protein</fullName>
    </recommendedName>
</protein>
<feature type="domain" description="HTH lysR-type" evidence="5">
    <location>
        <begin position="1"/>
        <end position="58"/>
    </location>
</feature>
<sequence length="299" mass="34185">MEIKWLEDFVSLARTRNFSRSSEERNVTQPAFSRRIRALENWIGTDLIDRRTYPITLTEEGRLFRDTAENVLHDIYHDRAQFHQIQHSGRPDIRIAAASTLSISFIPNWLKQVQQAIGPFTSHIMTENFHDMVRHLADGDIDFVLQYCSPKAPVLFDTTQFRAMTLASENMILVAPADDQGNAVIHPDTDGEIPYVGYSKNGYFAEIEGMIFSQNPIVRKKIKRISESPTSEFVKRMAIEFGALTLVPESCAKTELARGELVEIDAASWRHALDIQIYRKADTKRSITRKLWDALADIT</sequence>
<dbReference type="AlphaFoldDB" id="A0A367XAW9"/>
<dbReference type="PROSITE" id="PS50931">
    <property type="entry name" value="HTH_LYSR"/>
    <property type="match status" value="1"/>
</dbReference>
<comment type="caution">
    <text evidence="6">The sequence shown here is derived from an EMBL/GenBank/DDBJ whole genome shotgun (WGS) entry which is preliminary data.</text>
</comment>
<comment type="similarity">
    <text evidence="1">Belongs to the LysR transcriptional regulatory family.</text>
</comment>